<name>A0A6J8F0P9_MYTCO</name>
<accession>A0A6J8F0P9</accession>
<dbReference type="InterPro" id="IPR051077">
    <property type="entry name" value="Ca-dependent_lectin"/>
</dbReference>
<keyword evidence="2" id="KW-1185">Reference proteome</keyword>
<protein>
    <submittedName>
        <fullName evidence="1">Uncharacterized protein</fullName>
    </submittedName>
</protein>
<reference evidence="1 2" key="1">
    <citation type="submission" date="2020-06" db="EMBL/GenBank/DDBJ databases">
        <authorList>
            <person name="Li R."/>
            <person name="Bekaert M."/>
        </authorList>
    </citation>
    <scope>NUCLEOTIDE SEQUENCE [LARGE SCALE GENOMIC DNA]</scope>
    <source>
        <strain evidence="2">wild</strain>
    </source>
</reference>
<evidence type="ECO:0000313" key="1">
    <source>
        <dbReference type="EMBL" id="CAC5426489.1"/>
    </source>
</evidence>
<dbReference type="EMBL" id="CACVKT020010430">
    <property type="protein sequence ID" value="CAC5426489.1"/>
    <property type="molecule type" value="Genomic_DNA"/>
</dbReference>
<dbReference type="AlphaFoldDB" id="A0A6J8F0P9"/>
<dbReference type="PANTHER" id="PTHR24024">
    <property type="entry name" value="PULMONARY SURFACTANT-ASSOCIATED PROTEIN A"/>
    <property type="match status" value="1"/>
</dbReference>
<dbReference type="PANTHER" id="PTHR24024:SF18">
    <property type="entry name" value="SHORT-CHAIN COLLAGEN C4-LIKE"/>
    <property type="match status" value="1"/>
</dbReference>
<dbReference type="GO" id="GO:0005615">
    <property type="term" value="C:extracellular space"/>
    <property type="evidence" value="ECO:0007669"/>
    <property type="project" value="TreeGrafter"/>
</dbReference>
<dbReference type="Proteomes" id="UP000507470">
    <property type="component" value="Unassembled WGS sequence"/>
</dbReference>
<gene>
    <name evidence="1" type="ORF">MCOR_58188</name>
</gene>
<sequence length="158" mass="17365">MDPHTFDGGRTQCESTNTELVYSGYAAGQRYNHIAYTTRYGGPANTLCLPEDPELSNISFKSSWSLLVGAEYHVNGFAQDSADNDVRCAVCRNNNASTSIMIPGRHSCYSGWIEDYNGRLASGHQGDTASSYICADKNPDKFPQEKSMKMVACFILLV</sequence>
<evidence type="ECO:0000313" key="2">
    <source>
        <dbReference type="Proteomes" id="UP000507470"/>
    </source>
</evidence>
<organism evidence="1 2">
    <name type="scientific">Mytilus coruscus</name>
    <name type="common">Sea mussel</name>
    <dbReference type="NCBI Taxonomy" id="42192"/>
    <lineage>
        <taxon>Eukaryota</taxon>
        <taxon>Metazoa</taxon>
        <taxon>Spiralia</taxon>
        <taxon>Lophotrochozoa</taxon>
        <taxon>Mollusca</taxon>
        <taxon>Bivalvia</taxon>
        <taxon>Autobranchia</taxon>
        <taxon>Pteriomorphia</taxon>
        <taxon>Mytilida</taxon>
        <taxon>Mytiloidea</taxon>
        <taxon>Mytilidae</taxon>
        <taxon>Mytilinae</taxon>
        <taxon>Mytilus</taxon>
    </lineage>
</organism>
<proteinExistence type="predicted"/>